<dbReference type="AlphaFoldDB" id="A0A1Y2E0Q7"/>
<dbReference type="InParanoid" id="A0A1Y2E0Q7"/>
<dbReference type="PROSITE" id="PS50865">
    <property type="entry name" value="ZF_MYND_2"/>
    <property type="match status" value="1"/>
</dbReference>
<feature type="domain" description="MYND-type" evidence="5">
    <location>
        <begin position="12"/>
        <end position="50"/>
    </location>
</feature>
<accession>A0A1Y2E0Q7</accession>
<keyword evidence="2 4" id="KW-0863">Zinc-finger</keyword>
<evidence type="ECO:0000313" key="7">
    <source>
        <dbReference type="Proteomes" id="UP000193689"/>
    </source>
</evidence>
<reference evidence="6 7" key="1">
    <citation type="submission" date="2016-07" db="EMBL/GenBank/DDBJ databases">
        <title>Pervasive Adenine N6-methylation of Active Genes in Fungi.</title>
        <authorList>
            <consortium name="DOE Joint Genome Institute"/>
            <person name="Mondo S.J."/>
            <person name="Dannebaum R.O."/>
            <person name="Kuo R.C."/>
            <person name="Labutti K."/>
            <person name="Haridas S."/>
            <person name="Kuo A."/>
            <person name="Salamov A."/>
            <person name="Ahrendt S.R."/>
            <person name="Lipzen A."/>
            <person name="Sullivan W."/>
            <person name="Andreopoulos W.B."/>
            <person name="Clum A."/>
            <person name="Lindquist E."/>
            <person name="Daum C."/>
            <person name="Ramamoorthy G.K."/>
            <person name="Gryganskyi A."/>
            <person name="Culley D."/>
            <person name="Magnuson J.K."/>
            <person name="James T.Y."/>
            <person name="O'Malley M.A."/>
            <person name="Stajich J.E."/>
            <person name="Spatafora J.W."/>
            <person name="Visel A."/>
            <person name="Grigoriev I.V."/>
        </authorList>
    </citation>
    <scope>NUCLEOTIDE SEQUENCE [LARGE SCALE GENOMIC DNA]</scope>
    <source>
        <strain evidence="6 7">CBS 129021</strain>
    </source>
</reference>
<sequence length="266" mass="31577">MATTPSQQQPGCVQCGKSHVKMSYCPKCKMIPYCSRGCQRSDRKHHGPRCGRRPHLDPPQRLKIKRRRPFTHLDKGDWLYNRPVEDVYLLLLSAYRLRQEDNLRFSGPLAVDPWIMNTEPNLWGCTSSLEGFQIFLWYCRSRPGLLPPWWSEGHHRQVLQYAFCRRDWRDPFTVDFESKEQLWTKQYMHNRDPTMPLQLRAFSEHVYAFGAGRQNWTMAAHMEALLEQGDMAKFIDLMDTFGECYIQGEDQSEEGMKWHMQFRVLR</sequence>
<comment type="caution">
    <text evidence="6">The sequence shown here is derived from an EMBL/GenBank/DDBJ whole genome shotgun (WGS) entry which is preliminary data.</text>
</comment>
<dbReference type="EMBL" id="MCFJ01000006">
    <property type="protein sequence ID" value="ORY65131.1"/>
    <property type="molecule type" value="Genomic_DNA"/>
</dbReference>
<gene>
    <name evidence="6" type="ORF">BCR38DRAFT_340868</name>
</gene>
<dbReference type="InterPro" id="IPR002893">
    <property type="entry name" value="Znf_MYND"/>
</dbReference>
<protein>
    <recommendedName>
        <fullName evidence="5">MYND-type domain-containing protein</fullName>
    </recommendedName>
</protein>
<evidence type="ECO:0000256" key="3">
    <source>
        <dbReference type="ARBA" id="ARBA00022833"/>
    </source>
</evidence>
<evidence type="ECO:0000259" key="5">
    <source>
        <dbReference type="PROSITE" id="PS50865"/>
    </source>
</evidence>
<proteinExistence type="predicted"/>
<keyword evidence="1" id="KW-0479">Metal-binding</keyword>
<dbReference type="STRING" id="1141098.A0A1Y2E0Q7"/>
<evidence type="ECO:0000256" key="4">
    <source>
        <dbReference type="PROSITE-ProRule" id="PRU00134"/>
    </source>
</evidence>
<dbReference type="OrthoDB" id="432970at2759"/>
<dbReference type="Proteomes" id="UP000193689">
    <property type="component" value="Unassembled WGS sequence"/>
</dbReference>
<organism evidence="6 7">
    <name type="scientific">Pseudomassariella vexata</name>
    <dbReference type="NCBI Taxonomy" id="1141098"/>
    <lineage>
        <taxon>Eukaryota</taxon>
        <taxon>Fungi</taxon>
        <taxon>Dikarya</taxon>
        <taxon>Ascomycota</taxon>
        <taxon>Pezizomycotina</taxon>
        <taxon>Sordariomycetes</taxon>
        <taxon>Xylariomycetidae</taxon>
        <taxon>Amphisphaeriales</taxon>
        <taxon>Pseudomassariaceae</taxon>
        <taxon>Pseudomassariella</taxon>
    </lineage>
</organism>
<dbReference type="Pfam" id="PF01753">
    <property type="entry name" value="zf-MYND"/>
    <property type="match status" value="1"/>
</dbReference>
<evidence type="ECO:0000313" key="6">
    <source>
        <dbReference type="EMBL" id="ORY65131.1"/>
    </source>
</evidence>
<dbReference type="GO" id="GO:0008270">
    <property type="term" value="F:zinc ion binding"/>
    <property type="evidence" value="ECO:0007669"/>
    <property type="project" value="UniProtKB-KW"/>
</dbReference>
<dbReference type="GeneID" id="63772030"/>
<keyword evidence="7" id="KW-1185">Reference proteome</keyword>
<keyword evidence="3" id="KW-0862">Zinc</keyword>
<dbReference type="PROSITE" id="PS01360">
    <property type="entry name" value="ZF_MYND_1"/>
    <property type="match status" value="1"/>
</dbReference>
<dbReference type="Gene3D" id="6.10.140.2220">
    <property type="match status" value="1"/>
</dbReference>
<dbReference type="RefSeq" id="XP_040716283.1">
    <property type="nucleotide sequence ID" value="XM_040855818.1"/>
</dbReference>
<evidence type="ECO:0000256" key="2">
    <source>
        <dbReference type="ARBA" id="ARBA00022771"/>
    </source>
</evidence>
<name>A0A1Y2E0Q7_9PEZI</name>
<dbReference type="SUPFAM" id="SSF144232">
    <property type="entry name" value="HIT/MYND zinc finger-like"/>
    <property type="match status" value="1"/>
</dbReference>
<evidence type="ECO:0000256" key="1">
    <source>
        <dbReference type="ARBA" id="ARBA00022723"/>
    </source>
</evidence>